<keyword evidence="3" id="KW-1185">Reference proteome</keyword>
<evidence type="ECO:0000256" key="1">
    <source>
        <dbReference type="SAM" id="Phobius"/>
    </source>
</evidence>
<feature type="transmembrane region" description="Helical" evidence="1">
    <location>
        <begin position="12"/>
        <end position="33"/>
    </location>
</feature>
<reference evidence="2" key="1">
    <citation type="journal article" date="2013" name="Nat. Commun.">
        <title>Whole-genome sequencing of Oryza brachyantha reveals mechanisms underlying Oryza genome evolution.</title>
        <authorList>
            <person name="Chen J."/>
            <person name="Huang Q."/>
            <person name="Gao D."/>
            <person name="Wang J."/>
            <person name="Lang Y."/>
            <person name="Liu T."/>
            <person name="Li B."/>
            <person name="Bai Z."/>
            <person name="Luis Goicoechea J."/>
            <person name="Liang C."/>
            <person name="Chen C."/>
            <person name="Zhang W."/>
            <person name="Sun S."/>
            <person name="Liao Y."/>
            <person name="Zhang X."/>
            <person name="Yang L."/>
            <person name="Song C."/>
            <person name="Wang M."/>
            <person name="Shi J."/>
            <person name="Liu G."/>
            <person name="Liu J."/>
            <person name="Zhou H."/>
            <person name="Zhou W."/>
            <person name="Yu Q."/>
            <person name="An N."/>
            <person name="Chen Y."/>
            <person name="Cai Q."/>
            <person name="Wang B."/>
            <person name="Liu B."/>
            <person name="Min J."/>
            <person name="Huang Y."/>
            <person name="Wu H."/>
            <person name="Li Z."/>
            <person name="Zhang Y."/>
            <person name="Yin Y."/>
            <person name="Song W."/>
            <person name="Jiang J."/>
            <person name="Jackson S.A."/>
            <person name="Wing R.A."/>
            <person name="Wang J."/>
            <person name="Chen M."/>
        </authorList>
    </citation>
    <scope>NUCLEOTIDE SEQUENCE [LARGE SCALE GENOMIC DNA]</scope>
    <source>
        <strain evidence="2">cv. IRGC 101232</strain>
    </source>
</reference>
<reference evidence="2" key="2">
    <citation type="submission" date="2013-04" db="UniProtKB">
        <authorList>
            <consortium name="EnsemblPlants"/>
        </authorList>
    </citation>
    <scope>IDENTIFICATION</scope>
</reference>
<proteinExistence type="predicted"/>
<name>J3M8G2_ORYBR</name>
<organism evidence="2">
    <name type="scientific">Oryza brachyantha</name>
    <name type="common">malo sina</name>
    <dbReference type="NCBI Taxonomy" id="4533"/>
    <lineage>
        <taxon>Eukaryota</taxon>
        <taxon>Viridiplantae</taxon>
        <taxon>Streptophyta</taxon>
        <taxon>Embryophyta</taxon>
        <taxon>Tracheophyta</taxon>
        <taxon>Spermatophyta</taxon>
        <taxon>Magnoliopsida</taxon>
        <taxon>Liliopsida</taxon>
        <taxon>Poales</taxon>
        <taxon>Poaceae</taxon>
        <taxon>BOP clade</taxon>
        <taxon>Oryzoideae</taxon>
        <taxon>Oryzeae</taxon>
        <taxon>Oryzinae</taxon>
        <taxon>Oryza</taxon>
    </lineage>
</organism>
<dbReference type="Proteomes" id="UP000006038">
    <property type="component" value="Chromosome 5"/>
</dbReference>
<keyword evidence="1" id="KW-1133">Transmembrane helix</keyword>
<evidence type="ECO:0000313" key="2">
    <source>
        <dbReference type="EnsemblPlants" id="OB05G28860.1"/>
    </source>
</evidence>
<dbReference type="HOGENOM" id="CLU_2487002_0_0_1"/>
<accession>J3M8G2</accession>
<evidence type="ECO:0000313" key="3">
    <source>
        <dbReference type="Proteomes" id="UP000006038"/>
    </source>
</evidence>
<dbReference type="EnsemblPlants" id="OB05G28860.1">
    <property type="protein sequence ID" value="OB05G28860.1"/>
    <property type="gene ID" value="OB05G28860"/>
</dbReference>
<dbReference type="AlphaFoldDB" id="J3M8G2"/>
<sequence>MGYQTNQFVCARIRSGALCLVVALAITVAIAFLQQRASLLISLDNLLLRLLCLERLQLDVVVVCHTQEGDPIAEKVDRGDRVPDHGP</sequence>
<dbReference type="Gramene" id="OB05G28860.1">
    <property type="protein sequence ID" value="OB05G28860.1"/>
    <property type="gene ID" value="OB05G28860"/>
</dbReference>
<keyword evidence="1" id="KW-0812">Transmembrane</keyword>
<protein>
    <submittedName>
        <fullName evidence="2">Uncharacterized protein</fullName>
    </submittedName>
</protein>
<keyword evidence="1" id="KW-0472">Membrane</keyword>